<protein>
    <submittedName>
        <fullName evidence="10">Zf-C3HC-domain-containing protein</fullName>
    </submittedName>
</protein>
<feature type="domain" description="NuBaID C-terminal" evidence="9">
    <location>
        <begin position="307"/>
        <end position="405"/>
    </location>
</feature>
<dbReference type="AlphaFoldDB" id="A0A6A6WBQ1"/>
<evidence type="ECO:0000256" key="5">
    <source>
        <dbReference type="ARBA" id="ARBA00023242"/>
    </source>
</evidence>
<evidence type="ECO:0000256" key="6">
    <source>
        <dbReference type="SAM" id="Coils"/>
    </source>
</evidence>
<name>A0A6A6WBQ1_9PEZI</name>
<keyword evidence="5" id="KW-0539">Nucleus</keyword>
<dbReference type="Pfam" id="PF07967">
    <property type="entry name" value="zf-C3HC"/>
    <property type="match status" value="1"/>
</dbReference>
<feature type="coiled-coil region" evidence="6">
    <location>
        <begin position="184"/>
        <end position="211"/>
    </location>
</feature>
<accession>A0A6A6WBQ1</accession>
<feature type="region of interest" description="Disordered" evidence="7">
    <location>
        <begin position="19"/>
        <end position="74"/>
    </location>
</feature>
<organism evidence="10 11">
    <name type="scientific">Pseudovirgaria hyperparasitica</name>
    <dbReference type="NCBI Taxonomy" id="470096"/>
    <lineage>
        <taxon>Eukaryota</taxon>
        <taxon>Fungi</taxon>
        <taxon>Dikarya</taxon>
        <taxon>Ascomycota</taxon>
        <taxon>Pezizomycotina</taxon>
        <taxon>Dothideomycetes</taxon>
        <taxon>Dothideomycetes incertae sedis</taxon>
        <taxon>Acrospermales</taxon>
        <taxon>Acrospermaceae</taxon>
        <taxon>Pseudovirgaria</taxon>
    </lineage>
</organism>
<feature type="compositionally biased region" description="Low complexity" evidence="7">
    <location>
        <begin position="19"/>
        <end position="31"/>
    </location>
</feature>
<dbReference type="RefSeq" id="XP_033602729.1">
    <property type="nucleotide sequence ID" value="XM_033743548.1"/>
</dbReference>
<keyword evidence="4" id="KW-0862">Zinc</keyword>
<dbReference type="OrthoDB" id="2592092at2759"/>
<dbReference type="GO" id="GO:0008270">
    <property type="term" value="F:zinc ion binding"/>
    <property type="evidence" value="ECO:0007669"/>
    <property type="project" value="UniProtKB-KW"/>
</dbReference>
<feature type="compositionally biased region" description="Low complexity" evidence="7">
    <location>
        <begin position="63"/>
        <end position="74"/>
    </location>
</feature>
<dbReference type="Proteomes" id="UP000799437">
    <property type="component" value="Unassembled WGS sequence"/>
</dbReference>
<evidence type="ECO:0000256" key="4">
    <source>
        <dbReference type="ARBA" id="ARBA00022833"/>
    </source>
</evidence>
<evidence type="ECO:0000259" key="8">
    <source>
        <dbReference type="Pfam" id="PF07967"/>
    </source>
</evidence>
<evidence type="ECO:0000256" key="2">
    <source>
        <dbReference type="ARBA" id="ARBA00022723"/>
    </source>
</evidence>
<keyword evidence="3" id="KW-0863">Zinc-finger</keyword>
<keyword evidence="11" id="KW-1185">Reference proteome</keyword>
<dbReference type="InterPro" id="IPR012935">
    <property type="entry name" value="NuBaID_N"/>
</dbReference>
<keyword evidence="2" id="KW-0479">Metal-binding</keyword>
<feature type="domain" description="C3HC-type" evidence="8">
    <location>
        <begin position="121"/>
        <end position="262"/>
    </location>
</feature>
<reference evidence="10" key="1">
    <citation type="journal article" date="2020" name="Stud. Mycol.">
        <title>101 Dothideomycetes genomes: a test case for predicting lifestyles and emergence of pathogens.</title>
        <authorList>
            <person name="Haridas S."/>
            <person name="Albert R."/>
            <person name="Binder M."/>
            <person name="Bloem J."/>
            <person name="Labutti K."/>
            <person name="Salamov A."/>
            <person name="Andreopoulos B."/>
            <person name="Baker S."/>
            <person name="Barry K."/>
            <person name="Bills G."/>
            <person name="Bluhm B."/>
            <person name="Cannon C."/>
            <person name="Castanera R."/>
            <person name="Culley D."/>
            <person name="Daum C."/>
            <person name="Ezra D."/>
            <person name="Gonzalez J."/>
            <person name="Henrissat B."/>
            <person name="Kuo A."/>
            <person name="Liang C."/>
            <person name="Lipzen A."/>
            <person name="Lutzoni F."/>
            <person name="Magnuson J."/>
            <person name="Mondo S."/>
            <person name="Nolan M."/>
            <person name="Ohm R."/>
            <person name="Pangilinan J."/>
            <person name="Park H.-J."/>
            <person name="Ramirez L."/>
            <person name="Alfaro M."/>
            <person name="Sun H."/>
            <person name="Tritt A."/>
            <person name="Yoshinaga Y."/>
            <person name="Zwiers L.-H."/>
            <person name="Turgeon B."/>
            <person name="Goodwin S."/>
            <person name="Spatafora J."/>
            <person name="Crous P."/>
            <person name="Grigoriev I."/>
        </authorList>
    </citation>
    <scope>NUCLEOTIDE SEQUENCE</scope>
    <source>
        <strain evidence="10">CBS 121739</strain>
    </source>
</reference>
<gene>
    <name evidence="10" type="ORF">EJ05DRAFT_474169</name>
</gene>
<evidence type="ECO:0000256" key="1">
    <source>
        <dbReference type="ARBA" id="ARBA00004123"/>
    </source>
</evidence>
<proteinExistence type="predicted"/>
<dbReference type="PANTHER" id="PTHR15835">
    <property type="entry name" value="NUCLEAR-INTERACTING PARTNER OF ALK"/>
    <property type="match status" value="1"/>
</dbReference>
<feature type="region of interest" description="Disordered" evidence="7">
    <location>
        <begin position="401"/>
        <end position="434"/>
    </location>
</feature>
<evidence type="ECO:0000256" key="3">
    <source>
        <dbReference type="ARBA" id="ARBA00022771"/>
    </source>
</evidence>
<feature type="compositionally biased region" description="Polar residues" evidence="7">
    <location>
        <begin position="497"/>
        <end position="516"/>
    </location>
</feature>
<dbReference type="EMBL" id="ML996568">
    <property type="protein sequence ID" value="KAF2760278.1"/>
    <property type="molecule type" value="Genomic_DNA"/>
</dbReference>
<evidence type="ECO:0000313" key="10">
    <source>
        <dbReference type="EMBL" id="KAF2760278.1"/>
    </source>
</evidence>
<dbReference type="GO" id="GO:0005634">
    <property type="term" value="C:nucleus"/>
    <property type="evidence" value="ECO:0007669"/>
    <property type="project" value="UniProtKB-SubCell"/>
</dbReference>
<evidence type="ECO:0000256" key="7">
    <source>
        <dbReference type="SAM" id="MobiDB-lite"/>
    </source>
</evidence>
<evidence type="ECO:0000313" key="11">
    <source>
        <dbReference type="Proteomes" id="UP000799437"/>
    </source>
</evidence>
<dbReference type="InterPro" id="IPR013909">
    <property type="entry name" value="NuBaID_C"/>
</dbReference>
<feature type="region of interest" description="Disordered" evidence="7">
    <location>
        <begin position="466"/>
        <end position="516"/>
    </location>
</feature>
<dbReference type="GeneID" id="54484602"/>
<feature type="compositionally biased region" description="Polar residues" evidence="7">
    <location>
        <begin position="32"/>
        <end position="41"/>
    </location>
</feature>
<sequence length="516" mass="57484">MVALNTTKRKFAKLLDNLTSSSHESTTSSSERNVLSATSVMRTEPPTKRSRLSDVAAANTHDLPSTPSSVSSRASLTRTQLYTLRTQERQQNTPSSIKLIKAGAAAQVSPGAARKPPYYAPWSQEQFLARLKTFADVKLWTSKPDRISEMEWAKRGWILDGWNTVACRGGCEQRLSIRLRLKRKDSEGREIDQTEDELLDVEDELVDRYEELLVTAHTETCLWRKSGCKGDIYHIPLARRGICEQALKLRYNSLLTIAASLPPLDSLCLPTDDLPAVLIDILPQSFFTTIDKSDTSEPPSPTPNLPALTLALHGWTGTTQETLPLLLCDHCFQRVGLWMYTTERMQEMSKSLDIPLSHLRLKVAETHREHCPWRSGTTQHNPSVGQLAGLSAWETVLSTLKRTTRSGDRRSSVESRPQTPIGKGISGDGPDGEDNEVLEEVYLTTAELEKLDRERTNKWQKLRARMSFRRRKSLSGRDVGGKSTGTPSMKSRPETPAPTSTQVDGRNSVPGTPTPA</sequence>
<dbReference type="PANTHER" id="PTHR15835:SF6">
    <property type="entry name" value="ZINC FINGER C3HC-TYPE PROTEIN 1"/>
    <property type="match status" value="1"/>
</dbReference>
<evidence type="ECO:0000259" key="9">
    <source>
        <dbReference type="Pfam" id="PF08600"/>
    </source>
</evidence>
<dbReference type="Pfam" id="PF08600">
    <property type="entry name" value="NuBaID_C"/>
    <property type="match status" value="1"/>
</dbReference>
<comment type="subcellular location">
    <subcellularLocation>
        <location evidence="1">Nucleus</location>
    </subcellularLocation>
</comment>
<keyword evidence="6" id="KW-0175">Coiled coil</keyword>